<sequence length="392" mass="43295">MIRPGASFRRLRRRCDEILGELPLPMPFDAGKLCDTVARRRSRTIRLEPMRSRRGVMGLWVAVDGADLIFYEQVTTPPHQEHIILHELSHLLCGHDVTDLSAAEQVRLLMPSLDSGMVHRVLSRDSYSVVEEREAELLASLIMRRSRRMLPPTGDVSAGIGQKLIVAGLVAALAHHVNKAMLSAAAVMGDDHAWPLGHALDAGLALVALACVPLGATMPVWGAFLRVPALLEWFRHYRVYTVLRPLWEDLYRVSPQIALLRPPHRLAGLLPPRDLGLRLYRRVVEIRDGRTVIRHHLDPAVAAAARERAAAAGITGRELDAVVEAATLSAALRALSGDEAPAGKPPRDTVPGGDDLAGDVAFLCDVARAYRRSRRAWRLSRLAGARRPRRLR</sequence>
<dbReference type="Pfam" id="PF20182">
    <property type="entry name" value="DUF6545"/>
    <property type="match status" value="1"/>
</dbReference>
<dbReference type="NCBIfam" id="NF042915">
    <property type="entry name" value="MAB_1171c_fam"/>
    <property type="match status" value="1"/>
</dbReference>
<reference evidence="3" key="1">
    <citation type="journal article" date="2019" name="Int. J. Syst. Evol. Microbiol.">
        <title>The Global Catalogue of Microorganisms (GCM) 10K type strain sequencing project: providing services to taxonomists for standard genome sequencing and annotation.</title>
        <authorList>
            <consortium name="The Broad Institute Genomics Platform"/>
            <consortium name="The Broad Institute Genome Sequencing Center for Infectious Disease"/>
            <person name="Wu L."/>
            <person name="Ma J."/>
        </authorList>
    </citation>
    <scope>NUCLEOTIDE SEQUENCE [LARGE SCALE GENOMIC DNA]</scope>
    <source>
        <strain evidence="3">JCM 10083</strain>
    </source>
</reference>
<proteinExistence type="predicted"/>
<name>A0ABW2SUH3_9ACTN</name>
<protein>
    <submittedName>
        <fullName evidence="2">MAB_1171c family putative transporter</fullName>
    </submittedName>
</protein>
<dbReference type="RefSeq" id="WP_364147997.1">
    <property type="nucleotide sequence ID" value="NZ_JBHSIJ010000002.1"/>
</dbReference>
<comment type="caution">
    <text evidence="2">The sequence shown here is derived from an EMBL/GenBank/DDBJ whole genome shotgun (WGS) entry which is preliminary data.</text>
</comment>
<evidence type="ECO:0000313" key="3">
    <source>
        <dbReference type="Proteomes" id="UP001596514"/>
    </source>
</evidence>
<dbReference type="InterPro" id="IPR050039">
    <property type="entry name" value="MAB_1171c-like"/>
</dbReference>
<feature type="domain" description="DUF6545" evidence="1">
    <location>
        <begin position="232"/>
        <end position="372"/>
    </location>
</feature>
<evidence type="ECO:0000259" key="1">
    <source>
        <dbReference type="Pfam" id="PF20182"/>
    </source>
</evidence>
<dbReference type="InterPro" id="IPR046675">
    <property type="entry name" value="DUF6545"/>
</dbReference>
<gene>
    <name evidence="2" type="ORF">ACFQVD_03535</name>
</gene>
<organism evidence="2 3">
    <name type="scientific">Streptosporangium amethystogenes subsp. fukuiense</name>
    <dbReference type="NCBI Taxonomy" id="698418"/>
    <lineage>
        <taxon>Bacteria</taxon>
        <taxon>Bacillati</taxon>
        <taxon>Actinomycetota</taxon>
        <taxon>Actinomycetes</taxon>
        <taxon>Streptosporangiales</taxon>
        <taxon>Streptosporangiaceae</taxon>
        <taxon>Streptosporangium</taxon>
    </lineage>
</organism>
<evidence type="ECO:0000313" key="2">
    <source>
        <dbReference type="EMBL" id="MFC7599181.1"/>
    </source>
</evidence>
<dbReference type="Proteomes" id="UP001596514">
    <property type="component" value="Unassembled WGS sequence"/>
</dbReference>
<dbReference type="EMBL" id="JBHTEE010000001">
    <property type="protein sequence ID" value="MFC7599181.1"/>
    <property type="molecule type" value="Genomic_DNA"/>
</dbReference>
<keyword evidence="3" id="KW-1185">Reference proteome</keyword>
<accession>A0ABW2SUH3</accession>